<dbReference type="SUPFAM" id="SSF52833">
    <property type="entry name" value="Thioredoxin-like"/>
    <property type="match status" value="1"/>
</dbReference>
<dbReference type="PANTHER" id="PTHR45663:SF11">
    <property type="entry name" value="GEO12009P1"/>
    <property type="match status" value="1"/>
</dbReference>
<dbReference type="InterPro" id="IPR013766">
    <property type="entry name" value="Thioredoxin_domain"/>
</dbReference>
<dbReference type="CDD" id="cd02947">
    <property type="entry name" value="TRX_family"/>
    <property type="match status" value="1"/>
</dbReference>
<dbReference type="PANTHER" id="PTHR45663">
    <property type="entry name" value="GEO12009P1"/>
    <property type="match status" value="1"/>
</dbReference>
<keyword evidence="2" id="KW-0249">Electron transport</keyword>
<gene>
    <name evidence="5" type="ORF">UX18_C0001G0002</name>
</gene>
<dbReference type="PROSITE" id="PS51352">
    <property type="entry name" value="THIOREDOXIN_2"/>
    <property type="match status" value="1"/>
</dbReference>
<dbReference type="InterPro" id="IPR017937">
    <property type="entry name" value="Thioredoxin_CS"/>
</dbReference>
<comment type="caution">
    <text evidence="5">The sequence shown here is derived from an EMBL/GenBank/DDBJ whole genome shotgun (WGS) entry which is preliminary data.</text>
</comment>
<keyword evidence="1" id="KW-0813">Transport</keyword>
<evidence type="ECO:0000256" key="2">
    <source>
        <dbReference type="ARBA" id="ARBA00022982"/>
    </source>
</evidence>
<organism evidence="5 6">
    <name type="scientific">Candidatus Azambacteria bacterium GW2011_GWC2_45_7b</name>
    <dbReference type="NCBI Taxonomy" id="1618621"/>
    <lineage>
        <taxon>Bacteria</taxon>
        <taxon>Candidatus Azamiibacteriota</taxon>
    </lineage>
</organism>
<reference evidence="5 6" key="1">
    <citation type="journal article" date="2015" name="Nature">
        <title>rRNA introns, odd ribosomes, and small enigmatic genomes across a large radiation of phyla.</title>
        <authorList>
            <person name="Brown C.T."/>
            <person name="Hug L.A."/>
            <person name="Thomas B.C."/>
            <person name="Sharon I."/>
            <person name="Castelle C.J."/>
            <person name="Singh A."/>
            <person name="Wilkins M.J."/>
            <person name="Williams K.H."/>
            <person name="Banfield J.F."/>
        </authorList>
    </citation>
    <scope>NUCLEOTIDE SEQUENCE [LARGE SCALE GENOMIC DNA]</scope>
</reference>
<feature type="domain" description="Thioredoxin" evidence="4">
    <location>
        <begin position="11"/>
        <end position="123"/>
    </location>
</feature>
<dbReference type="Gene3D" id="3.40.30.10">
    <property type="entry name" value="Glutaredoxin"/>
    <property type="match status" value="1"/>
</dbReference>
<sequence length="125" mass="13941">MILLRKKRCGVYMSKLIKDVCEADFEAEVLKSDLPVVVDFWALWCGPCRASTPHFEALAVQYAGQAKFVKVCFDDAGKLVKQYNIFGIPAFLFFKGGEVVARSEGFGSPSVGIWETLLKQILTKD</sequence>
<accession>A0A837IQZ5</accession>
<dbReference type="Proteomes" id="UP000034909">
    <property type="component" value="Unassembled WGS sequence"/>
</dbReference>
<dbReference type="InterPro" id="IPR036249">
    <property type="entry name" value="Thioredoxin-like_sf"/>
</dbReference>
<dbReference type="EMBL" id="LCLF01000001">
    <property type="protein sequence ID" value="KKU13111.1"/>
    <property type="molecule type" value="Genomic_DNA"/>
</dbReference>
<dbReference type="GO" id="GO:0005737">
    <property type="term" value="C:cytoplasm"/>
    <property type="evidence" value="ECO:0007669"/>
    <property type="project" value="TreeGrafter"/>
</dbReference>
<dbReference type="PROSITE" id="PS00194">
    <property type="entry name" value="THIOREDOXIN_1"/>
    <property type="match status" value="1"/>
</dbReference>
<evidence type="ECO:0000259" key="4">
    <source>
        <dbReference type="PROSITE" id="PS51352"/>
    </source>
</evidence>
<protein>
    <submittedName>
        <fullName evidence="5">Thioredoxin</fullName>
    </submittedName>
</protein>
<evidence type="ECO:0000313" key="5">
    <source>
        <dbReference type="EMBL" id="KKU13111.1"/>
    </source>
</evidence>
<evidence type="ECO:0000256" key="3">
    <source>
        <dbReference type="ARBA" id="ARBA00023157"/>
    </source>
</evidence>
<keyword evidence="3" id="KW-1015">Disulfide bond</keyword>
<evidence type="ECO:0000313" key="6">
    <source>
        <dbReference type="Proteomes" id="UP000034909"/>
    </source>
</evidence>
<name>A0A837IQZ5_9BACT</name>
<proteinExistence type="predicted"/>
<evidence type="ECO:0000256" key="1">
    <source>
        <dbReference type="ARBA" id="ARBA00022448"/>
    </source>
</evidence>
<dbReference type="PRINTS" id="PR00421">
    <property type="entry name" value="THIOREDOXIN"/>
</dbReference>
<dbReference type="GO" id="GO:0015035">
    <property type="term" value="F:protein-disulfide reductase activity"/>
    <property type="evidence" value="ECO:0007669"/>
    <property type="project" value="TreeGrafter"/>
</dbReference>
<dbReference type="AlphaFoldDB" id="A0A837IQZ5"/>
<dbReference type="Pfam" id="PF00085">
    <property type="entry name" value="Thioredoxin"/>
    <property type="match status" value="1"/>
</dbReference>